<evidence type="ECO:0008006" key="3">
    <source>
        <dbReference type="Google" id="ProtNLM"/>
    </source>
</evidence>
<dbReference type="Proteomes" id="UP000053760">
    <property type="component" value="Unassembled WGS sequence"/>
</dbReference>
<dbReference type="EMBL" id="KL447928">
    <property type="protein sequence ID" value="KFO78821.1"/>
    <property type="molecule type" value="Genomic_DNA"/>
</dbReference>
<sequence>NGYKLERGRFRLDIRKNFFTMGVVRHWNRLPGEVVDALSLEAFKARLDGALGSLV</sequence>
<organism evidence="1 2">
    <name type="scientific">Cuculus canorus</name>
    <name type="common">Common cuckoo</name>
    <dbReference type="NCBI Taxonomy" id="55661"/>
    <lineage>
        <taxon>Eukaryota</taxon>
        <taxon>Metazoa</taxon>
        <taxon>Chordata</taxon>
        <taxon>Craniata</taxon>
        <taxon>Vertebrata</taxon>
        <taxon>Euteleostomi</taxon>
        <taxon>Archelosauria</taxon>
        <taxon>Archosauria</taxon>
        <taxon>Dinosauria</taxon>
        <taxon>Saurischia</taxon>
        <taxon>Theropoda</taxon>
        <taxon>Coelurosauria</taxon>
        <taxon>Aves</taxon>
        <taxon>Neognathae</taxon>
        <taxon>Neoaves</taxon>
        <taxon>Otidimorphae</taxon>
        <taxon>Cuculiformes</taxon>
        <taxon>Cuculidae</taxon>
        <taxon>Cuculus</taxon>
    </lineage>
</organism>
<accession>A0A091GBZ2</accession>
<evidence type="ECO:0000313" key="2">
    <source>
        <dbReference type="Proteomes" id="UP000053760"/>
    </source>
</evidence>
<dbReference type="AlphaFoldDB" id="A0A091GBZ2"/>
<evidence type="ECO:0000313" key="1">
    <source>
        <dbReference type="EMBL" id="KFO78821.1"/>
    </source>
</evidence>
<feature type="non-terminal residue" evidence="1">
    <location>
        <position position="1"/>
    </location>
</feature>
<protein>
    <recommendedName>
        <fullName evidence="3">Nidogen G2 beta-barrel domain-containing protein</fullName>
    </recommendedName>
</protein>
<reference evidence="1 2" key="1">
    <citation type="submission" date="2014-04" db="EMBL/GenBank/DDBJ databases">
        <title>Genome evolution of avian class.</title>
        <authorList>
            <person name="Zhang G."/>
            <person name="Li C."/>
        </authorList>
    </citation>
    <scope>NUCLEOTIDE SEQUENCE [LARGE SCALE GENOMIC DNA]</scope>
    <source>
        <strain evidence="1">BGI_N303</strain>
    </source>
</reference>
<feature type="non-terminal residue" evidence="1">
    <location>
        <position position="55"/>
    </location>
</feature>
<gene>
    <name evidence="1" type="ORF">N303_02635</name>
</gene>
<name>A0A091GBZ2_CUCCA</name>
<proteinExistence type="predicted"/>
<keyword evidence="2" id="KW-1185">Reference proteome</keyword>